<evidence type="ECO:0000256" key="1">
    <source>
        <dbReference type="ARBA" id="ARBA00022714"/>
    </source>
</evidence>
<gene>
    <name evidence="7" type="ORF">FOF52_13260</name>
</gene>
<keyword evidence="1" id="KW-0001">2Fe-2S</keyword>
<evidence type="ECO:0000256" key="2">
    <source>
        <dbReference type="ARBA" id="ARBA00022723"/>
    </source>
</evidence>
<evidence type="ECO:0000259" key="6">
    <source>
        <dbReference type="Pfam" id="PF01799"/>
    </source>
</evidence>
<dbReference type="Proteomes" id="UP000832041">
    <property type="component" value="Chromosome"/>
</dbReference>
<dbReference type="InterPro" id="IPR002888">
    <property type="entry name" value="2Fe-2S-bd"/>
</dbReference>
<dbReference type="RefSeq" id="WP_248590285.1">
    <property type="nucleotide sequence ID" value="NZ_BAABEB010000003.1"/>
</dbReference>
<dbReference type="InterPro" id="IPR036010">
    <property type="entry name" value="2Fe-2S_ferredoxin-like_sf"/>
</dbReference>
<evidence type="ECO:0000256" key="5">
    <source>
        <dbReference type="ARBA" id="ARBA00023014"/>
    </source>
</evidence>
<dbReference type="PANTHER" id="PTHR44379:SF5">
    <property type="entry name" value="OXIDOREDUCTASE WITH IRON-SULFUR SUBUNIT"/>
    <property type="match status" value="1"/>
</dbReference>
<keyword evidence="4" id="KW-0408">Iron</keyword>
<dbReference type="SUPFAM" id="SSF54292">
    <property type="entry name" value="2Fe-2S ferredoxin-like"/>
    <property type="match status" value="1"/>
</dbReference>
<dbReference type="EMBL" id="CP051627">
    <property type="protein sequence ID" value="UPT21798.1"/>
    <property type="molecule type" value="Genomic_DNA"/>
</dbReference>
<accession>A0ABY4L6B2</accession>
<evidence type="ECO:0000256" key="3">
    <source>
        <dbReference type="ARBA" id="ARBA00023002"/>
    </source>
</evidence>
<dbReference type="Gene3D" id="1.10.150.120">
    <property type="entry name" value="[2Fe-2S]-binding domain"/>
    <property type="match status" value="1"/>
</dbReference>
<name>A0ABY4L6B2_THEAE</name>
<keyword evidence="3" id="KW-0560">Oxidoreductase</keyword>
<feature type="domain" description="[2Fe-2S]-binding" evidence="6">
    <location>
        <begin position="75"/>
        <end position="147"/>
    </location>
</feature>
<dbReference type="InterPro" id="IPR051452">
    <property type="entry name" value="Diverse_Oxidoreductases"/>
</dbReference>
<protein>
    <submittedName>
        <fullName evidence="7">Carbon monoxide dehydrogenase</fullName>
    </submittedName>
</protein>
<reference evidence="7 8" key="1">
    <citation type="submission" date="2020-04" db="EMBL/GenBank/DDBJ databases">
        <title>Thermobifida alba genome sequencing and assembly.</title>
        <authorList>
            <person name="Luzics S."/>
            <person name="Horvath B."/>
            <person name="Nagy I."/>
            <person name="Toth A."/>
            <person name="Nagy I."/>
            <person name="Kukolya J."/>
        </authorList>
    </citation>
    <scope>NUCLEOTIDE SEQUENCE [LARGE SCALE GENOMIC DNA]</scope>
    <source>
        <strain evidence="7 8">DSM 43795</strain>
    </source>
</reference>
<dbReference type="SUPFAM" id="SSF47741">
    <property type="entry name" value="CO dehydrogenase ISP C-domain like"/>
    <property type="match status" value="1"/>
</dbReference>
<evidence type="ECO:0000313" key="8">
    <source>
        <dbReference type="Proteomes" id="UP000832041"/>
    </source>
</evidence>
<proteinExistence type="predicted"/>
<keyword evidence="8" id="KW-1185">Reference proteome</keyword>
<dbReference type="InterPro" id="IPR036884">
    <property type="entry name" value="2Fe-2S-bd_dom_sf"/>
</dbReference>
<keyword evidence="2" id="KW-0479">Metal-binding</keyword>
<dbReference type="Gene3D" id="3.10.20.30">
    <property type="match status" value="1"/>
</dbReference>
<dbReference type="PROSITE" id="PS00197">
    <property type="entry name" value="2FE2S_FER_1"/>
    <property type="match status" value="1"/>
</dbReference>
<keyword evidence="5" id="KW-0411">Iron-sulfur</keyword>
<evidence type="ECO:0000256" key="4">
    <source>
        <dbReference type="ARBA" id="ARBA00023004"/>
    </source>
</evidence>
<evidence type="ECO:0000313" key="7">
    <source>
        <dbReference type="EMBL" id="UPT21798.1"/>
    </source>
</evidence>
<organism evidence="7 8">
    <name type="scientific">Thermobifida alba</name>
    <name type="common">Thermomonospora alba</name>
    <dbReference type="NCBI Taxonomy" id="53522"/>
    <lineage>
        <taxon>Bacteria</taxon>
        <taxon>Bacillati</taxon>
        <taxon>Actinomycetota</taxon>
        <taxon>Actinomycetes</taxon>
        <taxon>Streptosporangiales</taxon>
        <taxon>Nocardiopsidaceae</taxon>
        <taxon>Thermobifida</taxon>
    </lineage>
</organism>
<dbReference type="InterPro" id="IPR006058">
    <property type="entry name" value="2Fe2S_fd_BS"/>
</dbReference>
<sequence>MPDIGVTVDGVRHDDEVEAWLPLARYLRERVGGGGVVPPECETAECGGCTVLVDGAAVKSCLMLAVQADGCAVTTVEGLADDLVARPLARALRRHAQRCARCLPGLVVAATDLLRNRPDPSEQEIHEGLAGVRCRCGDDADVVRAVRAAADSLGVWGTRQTGVREVG</sequence>
<dbReference type="InterPro" id="IPR012675">
    <property type="entry name" value="Beta-grasp_dom_sf"/>
</dbReference>
<dbReference type="PANTHER" id="PTHR44379">
    <property type="entry name" value="OXIDOREDUCTASE WITH IRON-SULFUR SUBUNIT"/>
    <property type="match status" value="1"/>
</dbReference>
<dbReference type="Pfam" id="PF01799">
    <property type="entry name" value="Fer2_2"/>
    <property type="match status" value="1"/>
</dbReference>